<dbReference type="InterPro" id="IPR012337">
    <property type="entry name" value="RNaseH-like_sf"/>
</dbReference>
<proteinExistence type="predicted"/>
<evidence type="ECO:0000313" key="1">
    <source>
        <dbReference type="EMBL" id="GFH29265.1"/>
    </source>
</evidence>
<dbReference type="SUPFAM" id="SSF53098">
    <property type="entry name" value="Ribonuclease H-like"/>
    <property type="match status" value="1"/>
</dbReference>
<accession>A0A6A0A9E1</accession>
<keyword evidence="2" id="KW-1185">Reference proteome</keyword>
<dbReference type="Proteomes" id="UP000485058">
    <property type="component" value="Unassembled WGS sequence"/>
</dbReference>
<feature type="non-terminal residue" evidence="1">
    <location>
        <position position="104"/>
    </location>
</feature>
<sequence>MALGRDVTTICALQTGKICGLVTDTPSSMQKLWRSVEAAMPKVLAMGCWAHILNLFSSDVKKLPRIFEHIEVAKDIVDLFARQVVAQEWLRNQQGPNGKESTAR</sequence>
<comment type="caution">
    <text evidence="1">The sequence shown here is derived from an EMBL/GenBank/DDBJ whole genome shotgun (WGS) entry which is preliminary data.</text>
</comment>
<dbReference type="EMBL" id="BLLF01004264">
    <property type="protein sequence ID" value="GFH29265.1"/>
    <property type="molecule type" value="Genomic_DNA"/>
</dbReference>
<name>A0A6A0A9E1_HAELA</name>
<reference evidence="1 2" key="1">
    <citation type="submission" date="2020-02" db="EMBL/GenBank/DDBJ databases">
        <title>Draft genome sequence of Haematococcus lacustris strain NIES-144.</title>
        <authorList>
            <person name="Morimoto D."/>
            <person name="Nakagawa S."/>
            <person name="Yoshida T."/>
            <person name="Sawayama S."/>
        </authorList>
    </citation>
    <scope>NUCLEOTIDE SEQUENCE [LARGE SCALE GENOMIC DNA]</scope>
    <source>
        <strain evidence="1 2">NIES-144</strain>
    </source>
</reference>
<organism evidence="1 2">
    <name type="scientific">Haematococcus lacustris</name>
    <name type="common">Green alga</name>
    <name type="synonym">Haematococcus pluvialis</name>
    <dbReference type="NCBI Taxonomy" id="44745"/>
    <lineage>
        <taxon>Eukaryota</taxon>
        <taxon>Viridiplantae</taxon>
        <taxon>Chlorophyta</taxon>
        <taxon>core chlorophytes</taxon>
        <taxon>Chlorophyceae</taxon>
        <taxon>CS clade</taxon>
        <taxon>Chlamydomonadales</taxon>
        <taxon>Haematococcaceae</taxon>
        <taxon>Haematococcus</taxon>
    </lineage>
</organism>
<dbReference type="AlphaFoldDB" id="A0A6A0A9E1"/>
<protein>
    <submittedName>
        <fullName evidence="1">Zinc finger bed domain-containing protein 1-like</fullName>
    </submittedName>
</protein>
<gene>
    <name evidence="1" type="ORF">HaLaN_27901</name>
</gene>
<evidence type="ECO:0000313" key="2">
    <source>
        <dbReference type="Proteomes" id="UP000485058"/>
    </source>
</evidence>